<keyword evidence="7" id="KW-1185">Reference proteome</keyword>
<dbReference type="CDD" id="cd13692">
    <property type="entry name" value="PBP2_BztA"/>
    <property type="match status" value="1"/>
</dbReference>
<evidence type="ECO:0000256" key="2">
    <source>
        <dbReference type="ARBA" id="ARBA00022448"/>
    </source>
</evidence>
<dbReference type="SUPFAM" id="SSF53850">
    <property type="entry name" value="Periplasmic binding protein-like II"/>
    <property type="match status" value="1"/>
</dbReference>
<dbReference type="AlphaFoldDB" id="A0A840YIH2"/>
<dbReference type="Pfam" id="PF00497">
    <property type="entry name" value="SBP_bac_3"/>
    <property type="match status" value="1"/>
</dbReference>
<name>A0A840YIH2_9PROT</name>
<keyword evidence="3 4" id="KW-0732">Signal</keyword>
<evidence type="ECO:0000256" key="1">
    <source>
        <dbReference type="ARBA" id="ARBA00010333"/>
    </source>
</evidence>
<protein>
    <submittedName>
        <fullName evidence="6">General L-amino acid transport system substrate-binding protein</fullName>
    </submittedName>
</protein>
<evidence type="ECO:0000313" key="7">
    <source>
        <dbReference type="Proteomes" id="UP000580654"/>
    </source>
</evidence>
<feature type="domain" description="Solute-binding protein family 3/N-terminal" evidence="5">
    <location>
        <begin position="35"/>
        <end position="265"/>
    </location>
</feature>
<keyword evidence="2" id="KW-0813">Transport</keyword>
<dbReference type="EMBL" id="JACIJD010000006">
    <property type="protein sequence ID" value="MBB5693724.1"/>
    <property type="molecule type" value="Genomic_DNA"/>
</dbReference>
<evidence type="ECO:0000256" key="4">
    <source>
        <dbReference type="SAM" id="SignalP"/>
    </source>
</evidence>
<dbReference type="PANTHER" id="PTHR30085:SF7">
    <property type="entry name" value="AMINO-ACID ABC TRANSPORTER-BINDING PROTEIN YHDW-RELATED"/>
    <property type="match status" value="1"/>
</dbReference>
<dbReference type="Gene3D" id="3.40.190.10">
    <property type="entry name" value="Periplasmic binding protein-like II"/>
    <property type="match status" value="2"/>
</dbReference>
<comment type="similarity">
    <text evidence="1">Belongs to the bacterial solute-binding protein 3 family.</text>
</comment>
<dbReference type="InterPro" id="IPR051455">
    <property type="entry name" value="Bact_solute-bind_prot3"/>
</dbReference>
<reference evidence="6 7" key="1">
    <citation type="submission" date="2020-08" db="EMBL/GenBank/DDBJ databases">
        <title>Genomic Encyclopedia of Type Strains, Phase IV (KMG-IV): sequencing the most valuable type-strain genomes for metagenomic binning, comparative biology and taxonomic classification.</title>
        <authorList>
            <person name="Goeker M."/>
        </authorList>
    </citation>
    <scope>NUCLEOTIDE SEQUENCE [LARGE SCALE GENOMIC DNA]</scope>
    <source>
        <strain evidence="6 7">DSM 25622</strain>
    </source>
</reference>
<feature type="signal peptide" evidence="4">
    <location>
        <begin position="1"/>
        <end position="20"/>
    </location>
</feature>
<feature type="chain" id="PRO_5032303101" evidence="4">
    <location>
        <begin position="21"/>
        <end position="337"/>
    </location>
</feature>
<dbReference type="PANTHER" id="PTHR30085">
    <property type="entry name" value="AMINO ACID ABC TRANSPORTER PERMEASE"/>
    <property type="match status" value="1"/>
</dbReference>
<comment type="caution">
    <text evidence="6">The sequence shown here is derived from an EMBL/GenBank/DDBJ whole genome shotgun (WGS) entry which is preliminary data.</text>
</comment>
<gene>
    <name evidence="6" type="ORF">FHS87_001757</name>
</gene>
<dbReference type="RefSeq" id="WP_184516428.1">
    <property type="nucleotide sequence ID" value="NZ_JACIJD010000006.1"/>
</dbReference>
<evidence type="ECO:0000313" key="6">
    <source>
        <dbReference type="EMBL" id="MBB5693724.1"/>
    </source>
</evidence>
<evidence type="ECO:0000256" key="3">
    <source>
        <dbReference type="ARBA" id="ARBA00022729"/>
    </source>
</evidence>
<dbReference type="InterPro" id="IPR001638">
    <property type="entry name" value="Solute-binding_3/MltF_N"/>
</dbReference>
<organism evidence="6 7">
    <name type="scientific">Muricoccus pecuniae</name>
    <dbReference type="NCBI Taxonomy" id="693023"/>
    <lineage>
        <taxon>Bacteria</taxon>
        <taxon>Pseudomonadati</taxon>
        <taxon>Pseudomonadota</taxon>
        <taxon>Alphaproteobacteria</taxon>
        <taxon>Acetobacterales</taxon>
        <taxon>Roseomonadaceae</taxon>
        <taxon>Muricoccus</taxon>
    </lineage>
</organism>
<evidence type="ECO:0000259" key="5">
    <source>
        <dbReference type="SMART" id="SM00062"/>
    </source>
</evidence>
<dbReference type="Proteomes" id="UP000580654">
    <property type="component" value="Unassembled WGS sequence"/>
</dbReference>
<dbReference type="SMART" id="SM00062">
    <property type="entry name" value="PBPb"/>
    <property type="match status" value="1"/>
</dbReference>
<proteinExistence type="inferred from homology"/>
<sequence length="337" mass="36148">MMKLIFTAALAALTALPAAAQPAADTMGAIRARGHLLCGVTPNTAGFAVPDSRGEWRGLDADTCRSVAAALLGDGTKVRFVPTTAQSRFTALQSGEVDMLSRATTWTLGREAQLGLAFTGVNYYDGNAFMVRRGLGVDSATKLDGASVCLQPGSTTELNVADYFRRNSMRLNPLLIENLEELRAAFAAGRCDAYASDTSTLAAFRMGQGDAGADYVLLPEVFSKEPLGPVVRKGDWKFFDLVRWTGYALLTAEELAVTAANIGSFEGSPNPDVQRLLGKSGELGRQLGVDNDWAARAIRAVGNFGEMWERNITPTGMPRGLNRLWNQGGLMYAPPMR</sequence>
<dbReference type="GO" id="GO:0006865">
    <property type="term" value="P:amino acid transport"/>
    <property type="evidence" value="ECO:0007669"/>
    <property type="project" value="TreeGrafter"/>
</dbReference>
<accession>A0A840YIH2</accession>